<dbReference type="GO" id="GO:0016740">
    <property type="term" value="F:transferase activity"/>
    <property type="evidence" value="ECO:0007669"/>
    <property type="project" value="UniProtKB-KW"/>
</dbReference>
<sequence length="106" mass="11394">MFGIFKNMFAPTDDGELKEAVSNGAFLVDVRTPAEFSAGSVKGAVNIPLDKVSGQLSKFKGKKNIVVFCRSGNRSGQAKSILEQNGFRNVTNGGTLQNVNQELNNK</sequence>
<feature type="domain" description="Rhodanese" evidence="1">
    <location>
        <begin position="21"/>
        <end position="98"/>
    </location>
</feature>
<accession>A0A5S5D9C1</accession>
<dbReference type="RefSeq" id="WP_148909606.1">
    <property type="nucleotide sequence ID" value="NZ_VNHX01000020.1"/>
</dbReference>
<keyword evidence="3" id="KW-1185">Reference proteome</keyword>
<protein>
    <submittedName>
        <fullName evidence="2">Rhodanese-related sulfurtransferase</fullName>
    </submittedName>
</protein>
<dbReference type="PROSITE" id="PS50206">
    <property type="entry name" value="RHODANESE_3"/>
    <property type="match status" value="1"/>
</dbReference>
<organism evidence="2 3">
    <name type="scientific">Sphingobacterium allocomposti</name>
    <dbReference type="NCBI Taxonomy" id="415956"/>
    <lineage>
        <taxon>Bacteria</taxon>
        <taxon>Pseudomonadati</taxon>
        <taxon>Bacteroidota</taxon>
        <taxon>Sphingobacteriia</taxon>
        <taxon>Sphingobacteriales</taxon>
        <taxon>Sphingobacteriaceae</taxon>
        <taxon>Sphingobacterium</taxon>
    </lineage>
</organism>
<dbReference type="InterPro" id="IPR036873">
    <property type="entry name" value="Rhodanese-like_dom_sf"/>
</dbReference>
<dbReference type="SUPFAM" id="SSF52821">
    <property type="entry name" value="Rhodanese/Cell cycle control phosphatase"/>
    <property type="match status" value="1"/>
</dbReference>
<evidence type="ECO:0000313" key="3">
    <source>
        <dbReference type="Proteomes" id="UP000325105"/>
    </source>
</evidence>
<proteinExistence type="predicted"/>
<reference evidence="2 3" key="1">
    <citation type="submission" date="2019-07" db="EMBL/GenBank/DDBJ databases">
        <title>Genomic Encyclopedia of Archaeal and Bacterial Type Strains, Phase II (KMG-II): from individual species to whole genera.</title>
        <authorList>
            <person name="Goeker M."/>
        </authorList>
    </citation>
    <scope>NUCLEOTIDE SEQUENCE [LARGE SCALE GENOMIC DNA]</scope>
    <source>
        <strain evidence="2 3">DSM 18850</strain>
    </source>
</reference>
<dbReference type="SMART" id="SM00450">
    <property type="entry name" value="RHOD"/>
    <property type="match status" value="1"/>
</dbReference>
<dbReference type="EMBL" id="VNHX01000020">
    <property type="protein sequence ID" value="TYP91322.1"/>
    <property type="molecule type" value="Genomic_DNA"/>
</dbReference>
<dbReference type="OrthoDB" id="9808735at2"/>
<dbReference type="PANTHER" id="PTHR43031:SF1">
    <property type="entry name" value="PYRIDINE NUCLEOTIDE-DISULPHIDE OXIDOREDUCTASE"/>
    <property type="match status" value="1"/>
</dbReference>
<dbReference type="Gene3D" id="3.40.250.10">
    <property type="entry name" value="Rhodanese-like domain"/>
    <property type="match status" value="1"/>
</dbReference>
<gene>
    <name evidence="2" type="ORF">BC792_12030</name>
</gene>
<name>A0A5S5D9C1_9SPHI</name>
<dbReference type="CDD" id="cd00158">
    <property type="entry name" value="RHOD"/>
    <property type="match status" value="1"/>
</dbReference>
<evidence type="ECO:0000313" key="2">
    <source>
        <dbReference type="EMBL" id="TYP91322.1"/>
    </source>
</evidence>
<dbReference type="Pfam" id="PF00581">
    <property type="entry name" value="Rhodanese"/>
    <property type="match status" value="1"/>
</dbReference>
<comment type="caution">
    <text evidence="2">The sequence shown here is derived from an EMBL/GenBank/DDBJ whole genome shotgun (WGS) entry which is preliminary data.</text>
</comment>
<dbReference type="Proteomes" id="UP000325105">
    <property type="component" value="Unassembled WGS sequence"/>
</dbReference>
<evidence type="ECO:0000259" key="1">
    <source>
        <dbReference type="PROSITE" id="PS50206"/>
    </source>
</evidence>
<dbReference type="PANTHER" id="PTHR43031">
    <property type="entry name" value="FAD-DEPENDENT OXIDOREDUCTASE"/>
    <property type="match status" value="1"/>
</dbReference>
<keyword evidence="2" id="KW-0808">Transferase</keyword>
<dbReference type="InterPro" id="IPR001763">
    <property type="entry name" value="Rhodanese-like_dom"/>
</dbReference>
<dbReference type="InterPro" id="IPR050229">
    <property type="entry name" value="GlpE_sulfurtransferase"/>
</dbReference>
<dbReference type="AlphaFoldDB" id="A0A5S5D9C1"/>